<dbReference type="Pfam" id="PF00651">
    <property type="entry name" value="BTB"/>
    <property type="match status" value="1"/>
</dbReference>
<organism evidence="2 3">
    <name type="scientific">Tritrichomonas foetus</name>
    <dbReference type="NCBI Taxonomy" id="1144522"/>
    <lineage>
        <taxon>Eukaryota</taxon>
        <taxon>Metamonada</taxon>
        <taxon>Parabasalia</taxon>
        <taxon>Tritrichomonadida</taxon>
        <taxon>Tritrichomonadidae</taxon>
        <taxon>Tritrichomonas</taxon>
    </lineage>
</organism>
<name>A0A1J4JJ39_9EUKA</name>
<dbReference type="PANTHER" id="PTHR24410:SF23">
    <property type="entry name" value="BTB DOMAIN-CONTAINING PROTEIN-RELATED"/>
    <property type="match status" value="1"/>
</dbReference>
<dbReference type="EMBL" id="MLAK01001060">
    <property type="protein sequence ID" value="OHS98367.1"/>
    <property type="molecule type" value="Genomic_DNA"/>
</dbReference>
<sequence>MDYTQDLYFSDIFNFSDFVESGYLSDCEIRIHPKDGDSNYTVVKGHKLVLANSSLFFNNTFTAGMEESQTGIVDTYVNPYNLLPRVINWMYTGRIEFSVDELMPLLNISHNYGILVLEKELLAQLDEVADENTVLGLVKKCYEDEMSKELQILIPYIAKFFDKLSLSKLSEELDVATFAKAIGLTQLSTKEKVLKITEFLQDWQPSMEEKMALFNAFSPDETRLKEFAMKHNARWLP</sequence>
<dbReference type="Gene3D" id="3.30.710.10">
    <property type="entry name" value="Potassium Channel Kv1.1, Chain A"/>
    <property type="match status" value="1"/>
</dbReference>
<feature type="domain" description="BTB" evidence="1">
    <location>
        <begin position="25"/>
        <end position="99"/>
    </location>
</feature>
<proteinExistence type="predicted"/>
<dbReference type="InterPro" id="IPR000210">
    <property type="entry name" value="BTB/POZ_dom"/>
</dbReference>
<comment type="caution">
    <text evidence="2">The sequence shown here is derived from an EMBL/GenBank/DDBJ whole genome shotgun (WGS) entry which is preliminary data.</text>
</comment>
<dbReference type="Proteomes" id="UP000179807">
    <property type="component" value="Unassembled WGS sequence"/>
</dbReference>
<protein>
    <submittedName>
        <fullName evidence="2">BTB/POZ domain containing protein</fullName>
    </submittedName>
</protein>
<gene>
    <name evidence="2" type="ORF">TRFO_08963</name>
</gene>
<dbReference type="SUPFAM" id="SSF54695">
    <property type="entry name" value="POZ domain"/>
    <property type="match status" value="1"/>
</dbReference>
<reference evidence="2" key="1">
    <citation type="submission" date="2016-10" db="EMBL/GenBank/DDBJ databases">
        <authorList>
            <person name="Benchimol M."/>
            <person name="Almeida L.G."/>
            <person name="Vasconcelos A.T."/>
            <person name="Perreira-Neves A."/>
            <person name="Rosa I.A."/>
            <person name="Tasca T."/>
            <person name="Bogo M.R."/>
            <person name="de Souza W."/>
        </authorList>
    </citation>
    <scope>NUCLEOTIDE SEQUENCE [LARGE SCALE GENOMIC DNA]</scope>
    <source>
        <strain evidence="2">K</strain>
    </source>
</reference>
<dbReference type="PROSITE" id="PS50097">
    <property type="entry name" value="BTB"/>
    <property type="match status" value="1"/>
</dbReference>
<evidence type="ECO:0000313" key="3">
    <source>
        <dbReference type="Proteomes" id="UP000179807"/>
    </source>
</evidence>
<accession>A0A1J4JJ39</accession>
<evidence type="ECO:0000259" key="1">
    <source>
        <dbReference type="PROSITE" id="PS50097"/>
    </source>
</evidence>
<dbReference type="VEuPathDB" id="TrichDB:TRFO_08963"/>
<dbReference type="RefSeq" id="XP_068351504.1">
    <property type="nucleotide sequence ID" value="XM_068494599.1"/>
</dbReference>
<evidence type="ECO:0000313" key="2">
    <source>
        <dbReference type="EMBL" id="OHS98367.1"/>
    </source>
</evidence>
<dbReference type="InterPro" id="IPR051481">
    <property type="entry name" value="BTB-POZ/Galectin-3-binding"/>
</dbReference>
<dbReference type="OrthoDB" id="45365at2759"/>
<dbReference type="AlphaFoldDB" id="A0A1J4JJ39"/>
<dbReference type="InterPro" id="IPR011333">
    <property type="entry name" value="SKP1/BTB/POZ_sf"/>
</dbReference>
<dbReference type="GeneID" id="94829303"/>
<dbReference type="PANTHER" id="PTHR24410">
    <property type="entry name" value="HL07962P-RELATED"/>
    <property type="match status" value="1"/>
</dbReference>
<keyword evidence="3" id="KW-1185">Reference proteome</keyword>
<dbReference type="CDD" id="cd18186">
    <property type="entry name" value="BTB_POZ_ZBTB_KLHL-like"/>
    <property type="match status" value="1"/>
</dbReference>